<dbReference type="SMART" id="SM00729">
    <property type="entry name" value="Elp3"/>
    <property type="match status" value="1"/>
</dbReference>
<evidence type="ECO:0000256" key="2">
    <source>
        <dbReference type="ARBA" id="ARBA00017228"/>
    </source>
</evidence>
<keyword evidence="6" id="KW-1185">Reference proteome</keyword>
<dbReference type="GO" id="GO:0051539">
    <property type="term" value="F:4 iron, 4 sulfur cluster binding"/>
    <property type="evidence" value="ECO:0007669"/>
    <property type="project" value="UniProtKB-UniRule"/>
</dbReference>
<comment type="caution">
    <text evidence="5">The sequence shown here is derived from an EMBL/GenBank/DDBJ whole genome shotgun (WGS) entry which is preliminary data.</text>
</comment>
<keyword evidence="3" id="KW-0963">Cytoplasm</keyword>
<keyword evidence="3" id="KW-0949">S-adenosyl-L-methionine</keyword>
<dbReference type="GO" id="GO:0005737">
    <property type="term" value="C:cytoplasm"/>
    <property type="evidence" value="ECO:0007669"/>
    <property type="project" value="UniProtKB-SubCell"/>
</dbReference>
<dbReference type="GO" id="GO:0004109">
    <property type="term" value="F:coproporphyrinogen oxidase activity"/>
    <property type="evidence" value="ECO:0007669"/>
    <property type="project" value="InterPro"/>
</dbReference>
<comment type="function">
    <text evidence="3">Probably acts as a heme chaperone, transferring heme to an unknown acceptor. Binds one molecule of heme per monomer, possibly covalently. Binds 1 [4Fe-4S] cluster. The cluster is coordinated with 3 cysteines and an exchangeable S-adenosyl-L-methionine.</text>
</comment>
<dbReference type="Gene3D" id="3.30.750.200">
    <property type="match status" value="1"/>
</dbReference>
<dbReference type="Proteomes" id="UP000481339">
    <property type="component" value="Unassembled WGS sequence"/>
</dbReference>
<proteinExistence type="inferred from homology"/>
<reference evidence="5 6" key="1">
    <citation type="submission" date="2019-09" db="EMBL/GenBank/DDBJ databases">
        <title>Phylogeny of genus Pseudoclavibacter and closely related genus.</title>
        <authorList>
            <person name="Li Y."/>
        </authorList>
    </citation>
    <scope>NUCLEOTIDE SEQUENCE [LARGE SCALE GENOMIC DNA]</scope>
    <source>
        <strain evidence="5 6">JCM 16921</strain>
    </source>
</reference>
<accession>A0A7C8FQN7</accession>
<dbReference type="SFLD" id="SFLDS00029">
    <property type="entry name" value="Radical_SAM"/>
    <property type="match status" value="1"/>
</dbReference>
<dbReference type="SFLD" id="SFLDF00562">
    <property type="entry name" value="HemN-like__clustered_with_heat"/>
    <property type="match status" value="1"/>
</dbReference>
<evidence type="ECO:0000313" key="6">
    <source>
        <dbReference type="Proteomes" id="UP000481339"/>
    </source>
</evidence>
<evidence type="ECO:0000256" key="3">
    <source>
        <dbReference type="RuleBase" id="RU364116"/>
    </source>
</evidence>
<dbReference type="PANTHER" id="PTHR13932:SF5">
    <property type="entry name" value="RADICAL S-ADENOSYL METHIONINE DOMAIN-CONTAINING PROTEIN 1, MITOCHONDRIAL"/>
    <property type="match status" value="1"/>
</dbReference>
<dbReference type="CDD" id="cd01335">
    <property type="entry name" value="Radical_SAM"/>
    <property type="match status" value="1"/>
</dbReference>
<dbReference type="PROSITE" id="PS51918">
    <property type="entry name" value="RADICAL_SAM"/>
    <property type="match status" value="1"/>
</dbReference>
<dbReference type="Pfam" id="PF04055">
    <property type="entry name" value="Radical_SAM"/>
    <property type="match status" value="1"/>
</dbReference>
<dbReference type="InterPro" id="IPR034505">
    <property type="entry name" value="Coproporphyrinogen-III_oxidase"/>
</dbReference>
<dbReference type="SUPFAM" id="SSF102114">
    <property type="entry name" value="Radical SAM enzymes"/>
    <property type="match status" value="1"/>
</dbReference>
<dbReference type="InterPro" id="IPR004559">
    <property type="entry name" value="HemW-like"/>
</dbReference>
<comment type="similarity">
    <text evidence="1">Belongs to the anaerobic coproporphyrinogen-III oxidase family. HemW subfamily.</text>
</comment>
<keyword evidence="3" id="KW-0004">4Fe-4S</keyword>
<dbReference type="GO" id="GO:0006779">
    <property type="term" value="P:porphyrin-containing compound biosynthetic process"/>
    <property type="evidence" value="ECO:0007669"/>
    <property type="project" value="InterPro"/>
</dbReference>
<keyword evidence="3" id="KW-0143">Chaperone</keyword>
<keyword evidence="3" id="KW-0408">Iron</keyword>
<sequence>MTFSVYVHVPFCRARCGYCDFNTYTGEQLRGFGRAEWAGVACAEIDLAARDLAGRGRAPDAVDTVFFGGGTPTMLPVADLARVIEHVRSVWGLVPGCEITVEANPETVDAAALAGLAAAGVTRVSFGMQSAVPHVLATLDRRHRPERIPQVVAWARQAGLAVSLDLIYGTPGESMADWRTSVEAALALQPDHLSAYALIVEPGTALARRIRHGEIAEPDDDLTADKYEWLDARLDRAGMRWYELSNWARTPAQRCRHNLHYWLDDDWWGVGPGAHSHVGDERWWNARHPAAWAARVRAGEVPAAGRETLDAKARYEELVMLRSRLREGIAVADIAPERRDRLPLLVGDGLLDPVRLAGGRAVLTLHGRLLADRVVGELLA</sequence>
<dbReference type="OrthoDB" id="9808022at2"/>
<dbReference type="InterPro" id="IPR058240">
    <property type="entry name" value="rSAM_sf"/>
</dbReference>
<dbReference type="EMBL" id="WBKA01000005">
    <property type="protein sequence ID" value="KAB1631677.1"/>
    <property type="molecule type" value="Genomic_DNA"/>
</dbReference>
<name>A0A7C8FQN7_9MICO</name>
<keyword evidence="3" id="KW-0411">Iron-sulfur</keyword>
<organism evidence="5 6">
    <name type="scientific">Pseudoclavibacter caeni</name>
    <dbReference type="NCBI Taxonomy" id="908846"/>
    <lineage>
        <taxon>Bacteria</taxon>
        <taxon>Bacillati</taxon>
        <taxon>Actinomycetota</taxon>
        <taxon>Actinomycetes</taxon>
        <taxon>Micrococcales</taxon>
        <taxon>Microbacteriaceae</taxon>
        <taxon>Pseudoclavibacter</taxon>
    </lineage>
</organism>
<evidence type="ECO:0000313" key="5">
    <source>
        <dbReference type="EMBL" id="KAB1631677.1"/>
    </source>
</evidence>
<dbReference type="GO" id="GO:0046872">
    <property type="term" value="F:metal ion binding"/>
    <property type="evidence" value="ECO:0007669"/>
    <property type="project" value="UniProtKB-UniRule"/>
</dbReference>
<keyword evidence="3" id="KW-0479">Metal-binding</keyword>
<keyword evidence="3" id="KW-0349">Heme</keyword>
<protein>
    <recommendedName>
        <fullName evidence="2 3">Heme chaperone HemW</fullName>
    </recommendedName>
</protein>
<dbReference type="AlphaFoldDB" id="A0A7C8FQN7"/>
<comment type="subcellular location">
    <subcellularLocation>
        <location evidence="3">Cytoplasm</location>
    </subcellularLocation>
</comment>
<dbReference type="NCBIfam" id="TIGR00539">
    <property type="entry name" value="hemN_rel"/>
    <property type="match status" value="1"/>
</dbReference>
<dbReference type="PANTHER" id="PTHR13932">
    <property type="entry name" value="COPROPORPHYRINIGEN III OXIDASE"/>
    <property type="match status" value="1"/>
</dbReference>
<dbReference type="InterPro" id="IPR007197">
    <property type="entry name" value="rSAM"/>
</dbReference>
<dbReference type="InterPro" id="IPR006638">
    <property type="entry name" value="Elp3/MiaA/NifB-like_rSAM"/>
</dbReference>
<dbReference type="RefSeq" id="WP_158036531.1">
    <property type="nucleotide sequence ID" value="NZ_BAAAZV010000011.1"/>
</dbReference>
<feature type="domain" description="Radical SAM core" evidence="4">
    <location>
        <begin position="1"/>
        <end position="240"/>
    </location>
</feature>
<gene>
    <name evidence="5" type="ORF">F8O02_06965</name>
</gene>
<evidence type="ECO:0000256" key="1">
    <source>
        <dbReference type="ARBA" id="ARBA00006100"/>
    </source>
</evidence>
<dbReference type="SFLD" id="SFLDG01065">
    <property type="entry name" value="anaerobic_coproporphyrinogen-I"/>
    <property type="match status" value="1"/>
</dbReference>
<evidence type="ECO:0000259" key="4">
    <source>
        <dbReference type="PROSITE" id="PS51918"/>
    </source>
</evidence>